<evidence type="ECO:0008006" key="14">
    <source>
        <dbReference type="Google" id="ProtNLM"/>
    </source>
</evidence>
<evidence type="ECO:0000256" key="9">
    <source>
        <dbReference type="ARBA" id="ARBA00023136"/>
    </source>
</evidence>
<protein>
    <recommendedName>
        <fullName evidence="14">Family A G protein-coupled receptor-like protein</fullName>
    </recommendedName>
</protein>
<dbReference type="GO" id="GO:0007602">
    <property type="term" value="P:phototransduction"/>
    <property type="evidence" value="ECO:0007669"/>
    <property type="project" value="UniProtKB-KW"/>
</dbReference>
<comment type="subcellular location">
    <subcellularLocation>
        <location evidence="1">Membrane</location>
        <topology evidence="1">Multi-pass membrane protein</topology>
    </subcellularLocation>
</comment>
<evidence type="ECO:0000256" key="10">
    <source>
        <dbReference type="ARBA" id="ARBA00023170"/>
    </source>
</evidence>
<keyword evidence="3" id="KW-0600">Photoreceptor protein</keyword>
<feature type="transmembrane region" description="Helical" evidence="11">
    <location>
        <begin position="175"/>
        <end position="195"/>
    </location>
</feature>
<evidence type="ECO:0000256" key="8">
    <source>
        <dbReference type="ARBA" id="ARBA00022991"/>
    </source>
</evidence>
<dbReference type="PANTHER" id="PTHR28286">
    <property type="match status" value="1"/>
</dbReference>
<keyword evidence="8" id="KW-0157">Chromophore</keyword>
<evidence type="ECO:0000256" key="3">
    <source>
        <dbReference type="ARBA" id="ARBA00022543"/>
    </source>
</evidence>
<dbReference type="EMBL" id="BTCM01000004">
    <property type="protein sequence ID" value="GMK57332.1"/>
    <property type="molecule type" value="Genomic_DNA"/>
</dbReference>
<proteinExistence type="inferred from homology"/>
<dbReference type="GO" id="GO:0005886">
    <property type="term" value="C:plasma membrane"/>
    <property type="evidence" value="ECO:0007669"/>
    <property type="project" value="TreeGrafter"/>
</dbReference>
<feature type="transmembrane region" description="Helical" evidence="11">
    <location>
        <begin position="140"/>
        <end position="163"/>
    </location>
</feature>
<dbReference type="Gene3D" id="1.20.1070.10">
    <property type="entry name" value="Rhodopsin 7-helix transmembrane proteins"/>
    <property type="match status" value="2"/>
</dbReference>
<keyword evidence="5 11" id="KW-0812">Transmembrane</keyword>
<dbReference type="SMART" id="SM01021">
    <property type="entry name" value="Bac_rhodopsin"/>
    <property type="match status" value="1"/>
</dbReference>
<evidence type="ECO:0000313" key="12">
    <source>
        <dbReference type="EMBL" id="GMK57332.1"/>
    </source>
</evidence>
<keyword evidence="9 11" id="KW-0472">Membrane</keyword>
<dbReference type="GO" id="GO:0009881">
    <property type="term" value="F:photoreceptor activity"/>
    <property type="evidence" value="ECO:0007669"/>
    <property type="project" value="UniProtKB-KW"/>
</dbReference>
<evidence type="ECO:0000256" key="7">
    <source>
        <dbReference type="ARBA" id="ARBA00022989"/>
    </source>
</evidence>
<reference evidence="12" key="1">
    <citation type="journal article" date="2023" name="BMC Genomics">
        <title>Chromosome-level genome assemblies of Cutaneotrichosporon spp. (Trichosporonales, Basidiomycota) reveal imbalanced evolution between nucleotide sequences and chromosome synteny.</title>
        <authorList>
            <person name="Kobayashi Y."/>
            <person name="Kayamori A."/>
            <person name="Aoki K."/>
            <person name="Shiwa Y."/>
            <person name="Matsutani M."/>
            <person name="Fujita N."/>
            <person name="Sugita T."/>
            <person name="Iwasaki W."/>
            <person name="Tanaka N."/>
            <person name="Takashima M."/>
        </authorList>
    </citation>
    <scope>NUCLEOTIDE SEQUENCE</scope>
    <source>
        <strain evidence="12">HIS016</strain>
    </source>
</reference>
<evidence type="ECO:0000256" key="11">
    <source>
        <dbReference type="SAM" id="Phobius"/>
    </source>
</evidence>
<evidence type="ECO:0000313" key="13">
    <source>
        <dbReference type="Proteomes" id="UP001222932"/>
    </source>
</evidence>
<feature type="transmembrane region" description="Helical" evidence="11">
    <location>
        <begin position="69"/>
        <end position="89"/>
    </location>
</feature>
<evidence type="ECO:0000256" key="5">
    <source>
        <dbReference type="ARBA" id="ARBA00022692"/>
    </source>
</evidence>
<keyword evidence="13" id="KW-1185">Reference proteome</keyword>
<evidence type="ECO:0000256" key="1">
    <source>
        <dbReference type="ARBA" id="ARBA00004141"/>
    </source>
</evidence>
<sequence>MSYQHPGPGPAYHNLGKPDSDDRYHFHYLEAGKSAKIVIWVCFGLFALGVAGSIYIARRVVSRRRVFHYLSALALTVTALSYFCLATGLDNFPSHRRGFLPRIQFIGWTVIAILFTSFAWSMLFFPGITAARTRCRSTRGLYSLGIVGLIIGWIAYPIVWTLGTGTNILSVNAQTIAQCVIDVGTQLGLIFFILFTHVQDPEDPVWCFPEWFVVHRAIAGLDGRGAYAPIPGVEAANQGDTGDTAA</sequence>
<dbReference type="InterPro" id="IPR001425">
    <property type="entry name" value="Arc/bac/fun_rhodopsins"/>
</dbReference>
<reference evidence="12" key="2">
    <citation type="submission" date="2023-06" db="EMBL/GenBank/DDBJ databases">
        <authorList>
            <person name="Kobayashi Y."/>
            <person name="Kayamori A."/>
            <person name="Aoki K."/>
            <person name="Shiwa Y."/>
            <person name="Fujita N."/>
            <person name="Sugita T."/>
            <person name="Iwasaki W."/>
            <person name="Tanaka N."/>
            <person name="Takashima M."/>
        </authorList>
    </citation>
    <scope>NUCLEOTIDE SEQUENCE</scope>
    <source>
        <strain evidence="12">HIS016</strain>
    </source>
</reference>
<comment type="caution">
    <text evidence="12">The sequence shown here is derived from an EMBL/GenBank/DDBJ whole genome shotgun (WGS) entry which is preliminary data.</text>
</comment>
<keyword evidence="4" id="KW-0716">Sensory transduction</keyword>
<dbReference type="AlphaFoldDB" id="A0AAD3TUU4"/>
<keyword evidence="6" id="KW-0681">Retinal protein</keyword>
<accession>A0AAD3TUU4</accession>
<feature type="transmembrane region" description="Helical" evidence="11">
    <location>
        <begin position="105"/>
        <end position="128"/>
    </location>
</feature>
<gene>
    <name evidence="12" type="ORF">CspeluHIS016_0401660</name>
</gene>
<keyword evidence="10" id="KW-0675">Receptor</keyword>
<dbReference type="PANTHER" id="PTHR28286:SF2">
    <property type="entry name" value="BACTERIORHODOPSIN _OPSIN, NOPA (EUROFUNG)"/>
    <property type="match status" value="1"/>
</dbReference>
<name>A0AAD3TUU4_9TREE</name>
<dbReference type="SUPFAM" id="SSF81321">
    <property type="entry name" value="Family A G protein-coupled receptor-like"/>
    <property type="match status" value="1"/>
</dbReference>
<evidence type="ECO:0000256" key="4">
    <source>
        <dbReference type="ARBA" id="ARBA00022606"/>
    </source>
</evidence>
<evidence type="ECO:0000256" key="6">
    <source>
        <dbReference type="ARBA" id="ARBA00022925"/>
    </source>
</evidence>
<organism evidence="12 13">
    <name type="scientific">Cutaneotrichosporon spelunceum</name>
    <dbReference type="NCBI Taxonomy" id="1672016"/>
    <lineage>
        <taxon>Eukaryota</taxon>
        <taxon>Fungi</taxon>
        <taxon>Dikarya</taxon>
        <taxon>Basidiomycota</taxon>
        <taxon>Agaricomycotina</taxon>
        <taxon>Tremellomycetes</taxon>
        <taxon>Trichosporonales</taxon>
        <taxon>Trichosporonaceae</taxon>
        <taxon>Cutaneotrichosporon</taxon>
    </lineage>
</organism>
<dbReference type="Pfam" id="PF01036">
    <property type="entry name" value="Bac_rhodopsin"/>
    <property type="match status" value="1"/>
</dbReference>
<feature type="transmembrane region" description="Helical" evidence="11">
    <location>
        <begin position="37"/>
        <end position="57"/>
    </location>
</feature>
<comment type="similarity">
    <text evidence="2">Belongs to the archaeal/bacterial/fungal opsin family.</text>
</comment>
<dbReference type="Proteomes" id="UP001222932">
    <property type="component" value="Unassembled WGS sequence"/>
</dbReference>
<keyword evidence="7 11" id="KW-1133">Transmembrane helix</keyword>
<evidence type="ECO:0000256" key="2">
    <source>
        <dbReference type="ARBA" id="ARBA00008130"/>
    </source>
</evidence>